<dbReference type="Proteomes" id="UP000004459">
    <property type="component" value="Unassembled WGS sequence"/>
</dbReference>
<comment type="caution">
    <text evidence="1">The sequence shown here is derived from an EMBL/GenBank/DDBJ whole genome shotgun (WGS) entry which is preliminary data.</text>
</comment>
<sequence>MDIYVQHTSKGGGGYVCEGDGALGRGTPHEHRQRPFCWRPPRLLLDAFAAQVLTGGRPALRQTAGGAKRRGAMPR</sequence>
<dbReference type="AlphaFoldDB" id="G9YRP4"/>
<protein>
    <submittedName>
        <fullName evidence="1">Uncharacterized protein</fullName>
    </submittedName>
</protein>
<dbReference type="HOGENOM" id="CLU_2676838_0_0_9"/>
<reference evidence="1 2" key="1">
    <citation type="submission" date="2011-08" db="EMBL/GenBank/DDBJ databases">
        <authorList>
            <person name="Weinstock G."/>
            <person name="Sodergren E."/>
            <person name="Clifton S."/>
            <person name="Fulton L."/>
            <person name="Fulton B."/>
            <person name="Courtney L."/>
            <person name="Fronick C."/>
            <person name="Harrison M."/>
            <person name="Strong C."/>
            <person name="Farmer C."/>
            <person name="Delahaunty K."/>
            <person name="Markovic C."/>
            <person name="Hall O."/>
            <person name="Minx P."/>
            <person name="Tomlinson C."/>
            <person name="Mitreva M."/>
            <person name="Hou S."/>
            <person name="Chen J."/>
            <person name="Wollam A."/>
            <person name="Pepin K.H."/>
            <person name="Johnson M."/>
            <person name="Bhonagiri V."/>
            <person name="Zhang X."/>
            <person name="Suruliraj S."/>
            <person name="Warren W."/>
            <person name="Chinwalla A."/>
            <person name="Mardis E.R."/>
            <person name="Wilson R.K."/>
        </authorList>
    </citation>
    <scope>NUCLEOTIDE SEQUENCE [LARGE SCALE GENOMIC DNA]</scope>
    <source>
        <strain evidence="1 2">ATCC 29863</strain>
    </source>
</reference>
<proteinExistence type="predicted"/>
<name>G9YRP4_FLAPL</name>
<accession>G9YRP4</accession>
<gene>
    <name evidence="1" type="ORF">HMPREF0372_02193</name>
</gene>
<evidence type="ECO:0000313" key="2">
    <source>
        <dbReference type="Proteomes" id="UP000004459"/>
    </source>
</evidence>
<feature type="non-terminal residue" evidence="1">
    <location>
        <position position="75"/>
    </location>
</feature>
<dbReference type="EMBL" id="AGCK01000180">
    <property type="protein sequence ID" value="EHM48955.1"/>
    <property type="molecule type" value="Genomic_DNA"/>
</dbReference>
<evidence type="ECO:0000313" key="1">
    <source>
        <dbReference type="EMBL" id="EHM48955.1"/>
    </source>
</evidence>
<organism evidence="1 2">
    <name type="scientific">Flavonifractor plautii ATCC 29863</name>
    <dbReference type="NCBI Taxonomy" id="411475"/>
    <lineage>
        <taxon>Bacteria</taxon>
        <taxon>Bacillati</taxon>
        <taxon>Bacillota</taxon>
        <taxon>Clostridia</taxon>
        <taxon>Eubacteriales</taxon>
        <taxon>Oscillospiraceae</taxon>
        <taxon>Flavonifractor</taxon>
    </lineage>
</organism>